<proteinExistence type="predicted"/>
<gene>
    <name evidence="1" type="ORF">LBW59_25640</name>
</gene>
<feature type="non-terminal residue" evidence="1">
    <location>
        <position position="124"/>
    </location>
</feature>
<evidence type="ECO:0000313" key="1">
    <source>
        <dbReference type="EMBL" id="MDB0574110.1"/>
    </source>
</evidence>
<dbReference type="Proteomes" id="UP001144050">
    <property type="component" value="Unassembled WGS sequence"/>
</dbReference>
<dbReference type="EMBL" id="JAIVFG010000155">
    <property type="protein sequence ID" value="MDB0574110.1"/>
    <property type="molecule type" value="Genomic_DNA"/>
</dbReference>
<dbReference type="RefSeq" id="WP_271657509.1">
    <property type="nucleotide sequence ID" value="NZ_JAIVFG010000155.1"/>
</dbReference>
<protein>
    <submittedName>
        <fullName evidence="1">Uncharacterized protein</fullName>
    </submittedName>
</protein>
<sequence>MARLIAAAVALISWLGPVQVSWQAARQSAATIALHGAAASDGQDSPFTSWLTTGRLLVRWSLREAQAGAITDPTAPIRFTPTLTQTTGQGGGVPVINVTTPNPSGLSYNLLRSLTVDGIGLILN</sequence>
<accession>A0AAW5ZYR7</accession>
<dbReference type="InterPro" id="IPR012334">
    <property type="entry name" value="Pectin_lyas_fold"/>
</dbReference>
<name>A0AAW5ZYR7_RALSL</name>
<reference evidence="1" key="1">
    <citation type="submission" date="2021-09" db="EMBL/GenBank/DDBJ databases">
        <title>Genomic analysis of Ralstonia spp.</title>
        <authorList>
            <person name="Aburjaile F."/>
            <person name="Ariute J.C."/>
            <person name="Pais A.K.L."/>
            <person name="Albuquerque G.M.R."/>
            <person name="Silva A.M.F."/>
            <person name="Brenig B."/>
            <person name="Azevedo V."/>
            <person name="Matiuzzi M."/>
            <person name="Ramos R."/>
            <person name="Goes-Neto A."/>
            <person name="Soares S."/>
            <person name="Iseppon A.M.B."/>
            <person name="Souza E."/>
            <person name="Gama M."/>
        </authorList>
    </citation>
    <scope>NUCLEOTIDE SEQUENCE</scope>
    <source>
        <strain evidence="1">CCRMRs91</strain>
    </source>
</reference>
<organism evidence="1 2">
    <name type="scientific">Ralstonia solanacearum</name>
    <name type="common">Pseudomonas solanacearum</name>
    <dbReference type="NCBI Taxonomy" id="305"/>
    <lineage>
        <taxon>Bacteria</taxon>
        <taxon>Pseudomonadati</taxon>
        <taxon>Pseudomonadota</taxon>
        <taxon>Betaproteobacteria</taxon>
        <taxon>Burkholderiales</taxon>
        <taxon>Burkholderiaceae</taxon>
        <taxon>Ralstonia</taxon>
        <taxon>Ralstonia solanacearum species complex</taxon>
    </lineage>
</organism>
<dbReference type="AlphaFoldDB" id="A0AAW5ZYR7"/>
<evidence type="ECO:0000313" key="2">
    <source>
        <dbReference type="Proteomes" id="UP001144050"/>
    </source>
</evidence>
<dbReference type="Gene3D" id="2.160.20.10">
    <property type="entry name" value="Single-stranded right-handed beta-helix, Pectin lyase-like"/>
    <property type="match status" value="1"/>
</dbReference>
<comment type="caution">
    <text evidence="1">The sequence shown here is derived from an EMBL/GenBank/DDBJ whole genome shotgun (WGS) entry which is preliminary data.</text>
</comment>